<organism evidence="3 4">
    <name type="scientific">Capsella rubella</name>
    <dbReference type="NCBI Taxonomy" id="81985"/>
    <lineage>
        <taxon>Eukaryota</taxon>
        <taxon>Viridiplantae</taxon>
        <taxon>Streptophyta</taxon>
        <taxon>Embryophyta</taxon>
        <taxon>Tracheophyta</taxon>
        <taxon>Spermatophyta</taxon>
        <taxon>Magnoliopsida</taxon>
        <taxon>eudicotyledons</taxon>
        <taxon>Gunneridae</taxon>
        <taxon>Pentapetalae</taxon>
        <taxon>rosids</taxon>
        <taxon>malvids</taxon>
        <taxon>Brassicales</taxon>
        <taxon>Brassicaceae</taxon>
        <taxon>Camelineae</taxon>
        <taxon>Capsella</taxon>
    </lineage>
</organism>
<gene>
    <name evidence="3" type="ORF">CARUB_v10019045mg</name>
</gene>
<dbReference type="InterPro" id="IPR001810">
    <property type="entry name" value="F-box_dom"/>
</dbReference>
<name>R0FS86_9BRAS</name>
<keyword evidence="4" id="KW-1185">Reference proteome</keyword>
<dbReference type="Pfam" id="PF00646">
    <property type="entry name" value="F-box"/>
    <property type="match status" value="1"/>
</dbReference>
<feature type="domain" description="KIB1-4 beta-propeller" evidence="2">
    <location>
        <begin position="79"/>
        <end position="367"/>
    </location>
</feature>
<dbReference type="eggNOG" id="ENOG502R32S">
    <property type="taxonomic scope" value="Eukaryota"/>
</dbReference>
<evidence type="ECO:0000313" key="4">
    <source>
        <dbReference type="Proteomes" id="UP000029121"/>
    </source>
</evidence>
<dbReference type="AlphaFoldDB" id="R0FS86"/>
<feature type="domain" description="F-box" evidence="1">
    <location>
        <begin position="22"/>
        <end position="61"/>
    </location>
</feature>
<dbReference type="InterPro" id="IPR005174">
    <property type="entry name" value="KIB1-4_b-propeller"/>
</dbReference>
<dbReference type="InterPro" id="IPR050942">
    <property type="entry name" value="F-box_BR-signaling"/>
</dbReference>
<dbReference type="OrthoDB" id="1027028at2759"/>
<proteinExistence type="predicted"/>
<protein>
    <recommendedName>
        <fullName evidence="5">F-box domain-containing protein</fullName>
    </recommendedName>
</protein>
<evidence type="ECO:0000259" key="1">
    <source>
        <dbReference type="Pfam" id="PF00646"/>
    </source>
</evidence>
<evidence type="ECO:0008006" key="5">
    <source>
        <dbReference type="Google" id="ProtNLM"/>
    </source>
</evidence>
<dbReference type="PANTHER" id="PTHR44259">
    <property type="entry name" value="OS07G0183000 PROTEIN-RELATED"/>
    <property type="match status" value="1"/>
</dbReference>
<evidence type="ECO:0000259" key="2">
    <source>
        <dbReference type="Pfam" id="PF03478"/>
    </source>
</evidence>
<dbReference type="SUPFAM" id="SSF81383">
    <property type="entry name" value="F-box domain"/>
    <property type="match status" value="1"/>
</dbReference>
<dbReference type="Pfam" id="PF03478">
    <property type="entry name" value="Beta-prop_KIB1-4"/>
    <property type="match status" value="1"/>
</dbReference>
<dbReference type="KEGG" id="crb:17886244"/>
<dbReference type="STRING" id="81985.R0FS86"/>
<dbReference type="Gene3D" id="1.20.1280.50">
    <property type="match status" value="1"/>
</dbReference>
<reference evidence="4" key="1">
    <citation type="journal article" date="2013" name="Nat. Genet.">
        <title>The Capsella rubella genome and the genomic consequences of rapid mating system evolution.</title>
        <authorList>
            <person name="Slotte T."/>
            <person name="Hazzouri K.M."/>
            <person name="Agren J.A."/>
            <person name="Koenig D."/>
            <person name="Maumus F."/>
            <person name="Guo Y.L."/>
            <person name="Steige K."/>
            <person name="Platts A.E."/>
            <person name="Escobar J.S."/>
            <person name="Newman L.K."/>
            <person name="Wang W."/>
            <person name="Mandakova T."/>
            <person name="Vello E."/>
            <person name="Smith L.M."/>
            <person name="Henz S.R."/>
            <person name="Steffen J."/>
            <person name="Takuno S."/>
            <person name="Brandvain Y."/>
            <person name="Coop G."/>
            <person name="Andolfatto P."/>
            <person name="Hu T.T."/>
            <person name="Blanchette M."/>
            <person name="Clark R.M."/>
            <person name="Quesneville H."/>
            <person name="Nordborg M."/>
            <person name="Gaut B.S."/>
            <person name="Lysak M.A."/>
            <person name="Jenkins J."/>
            <person name="Grimwood J."/>
            <person name="Chapman J."/>
            <person name="Prochnik S."/>
            <person name="Shu S."/>
            <person name="Rokhsar D."/>
            <person name="Schmutz J."/>
            <person name="Weigel D."/>
            <person name="Wright S.I."/>
        </authorList>
    </citation>
    <scope>NUCLEOTIDE SEQUENCE [LARGE SCALE GENOMIC DNA]</scope>
    <source>
        <strain evidence="4">cv. Monte Gargano</strain>
    </source>
</reference>
<dbReference type="EMBL" id="KB870809">
    <property type="protein sequence ID" value="EOA25692.1"/>
    <property type="molecule type" value="Genomic_DNA"/>
</dbReference>
<accession>R0FS86</accession>
<sequence>MDTPNNLLRELESLEVSSNQDWSKLCPDLLRKIIESLSSIDYHRTKHVCSTWYHVWKTCAKRRLCPWRIIYQDKTYKLLDLGEDKIYTTQYVGLSDNTYFMGSSGNWFLMVDSHLDLYIFNLLTCEKINLPSMDSTPIRGGHREWGHFVEPCRKDRVSEDIYGHKRSGAVVWINERTSDYFVAWIFKQHYLFTYKKGDDSWWNWNSNWETGGKNLGYLDLAYKNSKLYLYTTNNHIKIIDFSGDFPVEETENNRYRDHPFKAPWIEGAFVMTPRIAIEKSGEVLVILSLNIRQELSYYVFKMNLESGKWKKVVSIGDDEMIILCHGVTVRAPIQDVGDGVKSGSIFFVEDCDRWPTYYCKSDCGIFDIATNTIKWHEKPRERTNKSHWFAPRF</sequence>
<dbReference type="PANTHER" id="PTHR44259:SF104">
    <property type="entry name" value="F-BOX ONLY PROTEIN (DUF295)-RELATED"/>
    <property type="match status" value="1"/>
</dbReference>
<dbReference type="Proteomes" id="UP000029121">
    <property type="component" value="Unassembled WGS sequence"/>
</dbReference>
<dbReference type="InterPro" id="IPR036047">
    <property type="entry name" value="F-box-like_dom_sf"/>
</dbReference>
<evidence type="ECO:0000313" key="3">
    <source>
        <dbReference type="EMBL" id="EOA25692.1"/>
    </source>
</evidence>